<dbReference type="EMBL" id="LJGZ01000001">
    <property type="protein sequence ID" value="OEV22665.1"/>
    <property type="molecule type" value="Genomic_DNA"/>
</dbReference>
<feature type="compositionally biased region" description="Low complexity" evidence="1">
    <location>
        <begin position="31"/>
        <end position="65"/>
    </location>
</feature>
<feature type="region of interest" description="Disordered" evidence="1">
    <location>
        <begin position="165"/>
        <end position="212"/>
    </location>
</feature>
<comment type="caution">
    <text evidence="3">The sequence shown here is derived from an EMBL/GenBank/DDBJ whole genome shotgun (WGS) entry which is preliminary data.</text>
</comment>
<reference evidence="3 4" key="1">
    <citation type="journal article" date="2016" name="Front. Microbiol.">
        <title>Comparative Genomics Analysis of Streptomyces Species Reveals Their Adaptation to the Marine Environment and Their Diversity at the Genomic Level.</title>
        <authorList>
            <person name="Tian X."/>
            <person name="Zhang Z."/>
            <person name="Yang T."/>
            <person name="Chen M."/>
            <person name="Li J."/>
            <person name="Chen F."/>
            <person name="Yang J."/>
            <person name="Li W."/>
            <person name="Zhang B."/>
            <person name="Zhang Z."/>
            <person name="Wu J."/>
            <person name="Zhang C."/>
            <person name="Long L."/>
            <person name="Xiao J."/>
        </authorList>
    </citation>
    <scope>NUCLEOTIDE SEQUENCE [LARGE SCALE GENOMIC DNA]</scope>
    <source>
        <strain evidence="3 4">SCSIO M10372</strain>
    </source>
</reference>
<organism evidence="3 4">
    <name type="scientific">Streptomyces nanshensis</name>
    <dbReference type="NCBI Taxonomy" id="518642"/>
    <lineage>
        <taxon>Bacteria</taxon>
        <taxon>Bacillati</taxon>
        <taxon>Actinomycetota</taxon>
        <taxon>Actinomycetes</taxon>
        <taxon>Kitasatosporales</taxon>
        <taxon>Streptomycetaceae</taxon>
        <taxon>Streptomyces</taxon>
    </lineage>
</organism>
<feature type="signal peptide" evidence="2">
    <location>
        <begin position="1"/>
        <end position="24"/>
    </location>
</feature>
<keyword evidence="2" id="KW-0732">Signal</keyword>
<evidence type="ECO:0000313" key="3">
    <source>
        <dbReference type="EMBL" id="OEV22665.1"/>
    </source>
</evidence>
<name>A0A1E7M2H8_9ACTN</name>
<feature type="non-terminal residue" evidence="3">
    <location>
        <position position="212"/>
    </location>
</feature>
<feature type="region of interest" description="Disordered" evidence="1">
    <location>
        <begin position="31"/>
        <end position="70"/>
    </location>
</feature>
<feature type="chain" id="PRO_5039295079" evidence="2">
    <location>
        <begin position="25"/>
        <end position="212"/>
    </location>
</feature>
<sequence length="212" mass="21671">MRALLVTSAGVTCAMALTLPLATAAAAAPAPDLHSASSRPPSTSPASPGAGPPAVRAGAAEPAGSTQSLPLAPLAASSDRVAGAPAAQGLPQRDARPFSLVGVVWDDPEAELHGTVQVRTRTTGTTRWSEWQDIETHNAEHAADLGSAEREGRTVRGATAPLWVGDSDGVEVRVRPRSPEPSDHHGSAQPQDRAAAPVPLPEGLRLELVDPG</sequence>
<dbReference type="PATRIC" id="fig|518642.7.peg.8917"/>
<evidence type="ECO:0000313" key="4">
    <source>
        <dbReference type="Proteomes" id="UP000175971"/>
    </source>
</evidence>
<keyword evidence="4" id="KW-1185">Reference proteome</keyword>
<evidence type="ECO:0000256" key="1">
    <source>
        <dbReference type="SAM" id="MobiDB-lite"/>
    </source>
</evidence>
<proteinExistence type="predicted"/>
<dbReference type="AlphaFoldDB" id="A0A1E7M2H8"/>
<dbReference type="Proteomes" id="UP000175971">
    <property type="component" value="Unassembled WGS sequence"/>
</dbReference>
<gene>
    <name evidence="3" type="ORF">AN221_00130</name>
</gene>
<feature type="compositionally biased region" description="Basic and acidic residues" evidence="1">
    <location>
        <begin position="170"/>
        <end position="186"/>
    </location>
</feature>
<evidence type="ECO:0000256" key="2">
    <source>
        <dbReference type="SAM" id="SignalP"/>
    </source>
</evidence>
<accession>A0A1E7M2H8</accession>
<protein>
    <submittedName>
        <fullName evidence="3">N-acetylmuramoyl-L-alanine amidase</fullName>
    </submittedName>
</protein>